<feature type="transmembrane region" description="Helical" evidence="10">
    <location>
        <begin position="1010"/>
        <end position="1029"/>
    </location>
</feature>
<evidence type="ECO:0000259" key="12">
    <source>
        <dbReference type="PROSITE" id="PS50929"/>
    </source>
</evidence>
<dbReference type="InterPro" id="IPR050173">
    <property type="entry name" value="ABC_transporter_C-like"/>
</dbReference>
<dbReference type="PROSITE" id="PS00211">
    <property type="entry name" value="ABC_TRANSPORTER_1"/>
    <property type="match status" value="1"/>
</dbReference>
<evidence type="ECO:0000313" key="13">
    <source>
        <dbReference type="EMBL" id="KAK7042141.1"/>
    </source>
</evidence>
<dbReference type="SUPFAM" id="SSF90123">
    <property type="entry name" value="ABC transporter transmembrane region"/>
    <property type="match status" value="2"/>
</dbReference>
<dbReference type="PROSITE" id="PS50929">
    <property type="entry name" value="ABC_TM1F"/>
    <property type="match status" value="2"/>
</dbReference>
<evidence type="ECO:0000256" key="9">
    <source>
        <dbReference type="SAM" id="MobiDB-lite"/>
    </source>
</evidence>
<evidence type="ECO:0000256" key="8">
    <source>
        <dbReference type="ARBA" id="ARBA00023180"/>
    </source>
</evidence>
<keyword evidence="2" id="KW-0813">Transport</keyword>
<name>A0AAW0CSB5_9AGAR</name>
<dbReference type="InterPro" id="IPR036640">
    <property type="entry name" value="ABC1_TM_sf"/>
</dbReference>
<feature type="transmembrane region" description="Helical" evidence="10">
    <location>
        <begin position="485"/>
        <end position="509"/>
    </location>
</feature>
<reference evidence="13 14" key="1">
    <citation type="journal article" date="2024" name="J Genomics">
        <title>Draft genome sequencing and assembly of Favolaschia claudopus CIRM-BRFM 2984 isolated from oak limbs.</title>
        <authorList>
            <person name="Navarro D."/>
            <person name="Drula E."/>
            <person name="Chaduli D."/>
            <person name="Cazenave R."/>
            <person name="Ahrendt S."/>
            <person name="Wang J."/>
            <person name="Lipzen A."/>
            <person name="Daum C."/>
            <person name="Barry K."/>
            <person name="Grigoriev I.V."/>
            <person name="Favel A."/>
            <person name="Rosso M.N."/>
            <person name="Martin F."/>
        </authorList>
    </citation>
    <scope>NUCLEOTIDE SEQUENCE [LARGE SCALE GENOMIC DNA]</scope>
    <source>
        <strain evidence="13 14">CIRM-BRFM 2984</strain>
    </source>
</reference>
<dbReference type="Proteomes" id="UP001362999">
    <property type="component" value="Unassembled WGS sequence"/>
</dbReference>
<evidence type="ECO:0000256" key="5">
    <source>
        <dbReference type="ARBA" id="ARBA00022840"/>
    </source>
</evidence>
<sequence>MFCPNDDAFGPVSDCRGFDFTVKFEAYFLSVIPSSVLILLGLGRVFYLATKPSALTASTLWFYAVKLLICVALIVVDATALGMSPNKTIRVAAAVGLVSSVVVAALSHYEHWKTRRSAILLPLYLFATVLCDIVRVRTFALAGYTHSSYFGALCAGLAIRLVMNVTENISKAWLIKEKLSPEETASFASRLVFGWMIPLLIRGARTQLSIETLGPISDDFDSLRTWAKASRQWTRFRSKSKNPLLLTLLFSFPSALLAPILPTILFSLAQMAQPVAIHSAISFLASYSTPTPLPAAYGWALGFAFLLIYAISGIADGWYMLESNRASAVLRGFLIEAIYRKSLACHVEVAKDMGSGKSGNMMSVETEKIVARMTSLYQPLSILVLSVLGFYQLYRQIGASFVATLIGCLILMGGTPLLSRDVGAAQAEWTASTEARQKLTASILRNIVPGRLMAYTDAFYRMIHGARERELEAYGRFWHRTSRMLVLASWGAEFLSLVTIGTYAVVTIVDSSAPPFTTARLFTVVAIVNLIGMPITELGESFAYIIQAWVSLKRVETFLLAEDKPTLSNTETSTSAEKDPNGDKAHLDDDSRTIFTNASFGHAGTTFLHDLTTTIPPNTLTIVIGSVGCGKSTLLHAALGEVTLLTGALHLPRTGNTAYCSQDPWLPTSSSIRTTILFVSSYDAGWYTTVVRALALDRDFAEMKAGDATMTSQLSGGQRARVALARAVYSRADRYLLDDVFSALDAGTEEWVWGALFDRESGLLRGKTVVLATHGIHRVEKADFVIMLSNGRIVEQGTDLLERDGPTRELVRNFVSHRNELGTDQANTLDDAEAEKATSDEADEEMAEDLLQIDESKRETVGWSTYGFYFGLVGWFRALLYLTLGAVSTLIPLAINIYQDSWTSSFVDNHGLLVRYFGGYVAFEAVALFAAILFVYYATGVAMPHGARGVHAELAPLTVIEAAGVGKILNRFNSDLNIIDVGLPTAIMGVTQIGIAMFGSLIVITVTTPWIGLLIFGIVVTFSVVQYFYTKTSAQLRRLDLGSRTPLYTLLADTVDADGLRTLRAFKTEEHFTNLNSTRIQASQKPFFLVKAGQRWFVGQIKMSVAVINAALIYFAVALRHNTSTGLFAVALIQATSLTERLNWFFTTWVDVEMCIVAAERIKEFVDWAPEEASSSPPSGKGSNPEKQGKIPLWPAQGGIVFDSVVARYRPDLPPALDELSFQIRAGERVGIVGRTGSGKSTLLATLFRKINVDEGRILVDGTDISGIPLNMLRSGMTLIPQDPVLLEISVRDNLDIEGKHSDEEIWNALELSSMKTIVDQLPSKLDEVVSGSSRFSRGQKQLLALARALLRRKPFNCRATSSIDVETDHAIQRTLRSSFGSATIITIAHRISTVRDYDRILVLDNGCVVENGSPDSLLEIPGGIFRRLLHGEEEAEVDDL</sequence>
<keyword evidence="4" id="KW-0547">Nucleotide-binding</keyword>
<dbReference type="InterPro" id="IPR011527">
    <property type="entry name" value="ABC1_TM_dom"/>
</dbReference>
<evidence type="ECO:0000313" key="14">
    <source>
        <dbReference type="Proteomes" id="UP001362999"/>
    </source>
</evidence>
<feature type="domain" description="ABC transmembrane type-1" evidence="12">
    <location>
        <begin position="955"/>
        <end position="1154"/>
    </location>
</feature>
<feature type="transmembrane region" description="Helical" evidence="10">
    <location>
        <begin position="148"/>
        <end position="166"/>
    </location>
</feature>
<feature type="transmembrane region" description="Helical" evidence="10">
    <location>
        <begin position="60"/>
        <end position="83"/>
    </location>
</feature>
<feature type="transmembrane region" description="Helical" evidence="10">
    <location>
        <begin position="89"/>
        <end position="106"/>
    </location>
</feature>
<evidence type="ECO:0000256" key="7">
    <source>
        <dbReference type="ARBA" id="ARBA00023136"/>
    </source>
</evidence>
<keyword evidence="14" id="KW-1185">Reference proteome</keyword>
<dbReference type="CDD" id="cd18580">
    <property type="entry name" value="ABC_6TM_ABCC_D2"/>
    <property type="match status" value="1"/>
</dbReference>
<feature type="transmembrane region" description="Helical" evidence="10">
    <location>
        <begin position="878"/>
        <end position="897"/>
    </location>
</feature>
<feature type="domain" description="ABC transporter" evidence="11">
    <location>
        <begin position="1200"/>
        <end position="1431"/>
    </location>
</feature>
<keyword evidence="5" id="KW-0067">ATP-binding</keyword>
<evidence type="ECO:0000256" key="3">
    <source>
        <dbReference type="ARBA" id="ARBA00022692"/>
    </source>
</evidence>
<feature type="transmembrane region" description="Helical" evidence="10">
    <location>
        <begin position="296"/>
        <end position="321"/>
    </location>
</feature>
<feature type="transmembrane region" description="Helical" evidence="10">
    <location>
        <begin position="244"/>
        <end position="269"/>
    </location>
</feature>
<dbReference type="InterPro" id="IPR056227">
    <property type="entry name" value="TMD0_ABC"/>
</dbReference>
<evidence type="ECO:0000256" key="4">
    <source>
        <dbReference type="ARBA" id="ARBA00022741"/>
    </source>
</evidence>
<proteinExistence type="predicted"/>
<feature type="transmembrane region" description="Helical" evidence="10">
    <location>
        <begin position="397"/>
        <end position="418"/>
    </location>
</feature>
<dbReference type="Pfam" id="PF00005">
    <property type="entry name" value="ABC_tran"/>
    <property type="match status" value="2"/>
</dbReference>
<feature type="transmembrane region" description="Helical" evidence="10">
    <location>
        <begin position="1101"/>
        <end position="1119"/>
    </location>
</feature>
<dbReference type="Pfam" id="PF00664">
    <property type="entry name" value="ABC_membrane"/>
    <property type="match status" value="1"/>
</dbReference>
<dbReference type="PROSITE" id="PS50893">
    <property type="entry name" value="ABC_TRANSPORTER_2"/>
    <property type="match status" value="2"/>
</dbReference>
<dbReference type="FunFam" id="3.40.50.300:FF:000838">
    <property type="entry name" value="ABC multidrug transporter (Eurofung)"/>
    <property type="match status" value="1"/>
</dbReference>
<dbReference type="SUPFAM" id="SSF52540">
    <property type="entry name" value="P-loop containing nucleoside triphosphate hydrolases"/>
    <property type="match status" value="2"/>
</dbReference>
<dbReference type="InterPro" id="IPR044726">
    <property type="entry name" value="ABCC_6TM_D2"/>
</dbReference>
<dbReference type="InterPro" id="IPR044746">
    <property type="entry name" value="ABCC_6TM_D1"/>
</dbReference>
<evidence type="ECO:0000256" key="6">
    <source>
        <dbReference type="ARBA" id="ARBA00022989"/>
    </source>
</evidence>
<dbReference type="PANTHER" id="PTHR24223">
    <property type="entry name" value="ATP-BINDING CASSETTE SUB-FAMILY C"/>
    <property type="match status" value="1"/>
</dbReference>
<dbReference type="CDD" id="cd18579">
    <property type="entry name" value="ABC_6TM_ABCC_D1"/>
    <property type="match status" value="1"/>
</dbReference>
<evidence type="ECO:0000256" key="2">
    <source>
        <dbReference type="ARBA" id="ARBA00022448"/>
    </source>
</evidence>
<dbReference type="CDD" id="cd03244">
    <property type="entry name" value="ABCC_MRP_domain2"/>
    <property type="match status" value="1"/>
</dbReference>
<keyword evidence="6 10" id="KW-1133">Transmembrane helix</keyword>
<dbReference type="InterPro" id="IPR017871">
    <property type="entry name" value="ABC_transporter-like_CS"/>
</dbReference>
<evidence type="ECO:0000256" key="10">
    <source>
        <dbReference type="SAM" id="Phobius"/>
    </source>
</evidence>
<dbReference type="Gene3D" id="1.20.1560.10">
    <property type="entry name" value="ABC transporter type 1, transmembrane domain"/>
    <property type="match status" value="2"/>
</dbReference>
<feature type="region of interest" description="Disordered" evidence="9">
    <location>
        <begin position="568"/>
        <end position="587"/>
    </location>
</feature>
<dbReference type="InterPro" id="IPR003593">
    <property type="entry name" value="AAA+_ATPase"/>
</dbReference>
<dbReference type="InterPro" id="IPR003439">
    <property type="entry name" value="ABC_transporter-like_ATP-bd"/>
</dbReference>
<dbReference type="EMBL" id="JAWWNJ010000013">
    <property type="protein sequence ID" value="KAK7042141.1"/>
    <property type="molecule type" value="Genomic_DNA"/>
</dbReference>
<feature type="transmembrane region" description="Helical" evidence="10">
    <location>
        <begin position="521"/>
        <end position="546"/>
    </location>
</feature>
<dbReference type="GO" id="GO:0140359">
    <property type="term" value="F:ABC-type transporter activity"/>
    <property type="evidence" value="ECO:0007669"/>
    <property type="project" value="InterPro"/>
</dbReference>
<feature type="transmembrane region" description="Helical" evidence="10">
    <location>
        <begin position="118"/>
        <end position="136"/>
    </location>
</feature>
<dbReference type="GO" id="GO:0016020">
    <property type="term" value="C:membrane"/>
    <property type="evidence" value="ECO:0007669"/>
    <property type="project" value="UniProtKB-SubCell"/>
</dbReference>
<evidence type="ECO:0000256" key="1">
    <source>
        <dbReference type="ARBA" id="ARBA00004141"/>
    </source>
</evidence>
<dbReference type="InterPro" id="IPR027417">
    <property type="entry name" value="P-loop_NTPase"/>
</dbReference>
<feature type="transmembrane region" description="Helical" evidence="10">
    <location>
        <begin position="917"/>
        <end position="938"/>
    </location>
</feature>
<dbReference type="GO" id="GO:0005524">
    <property type="term" value="F:ATP binding"/>
    <property type="evidence" value="ECO:0007669"/>
    <property type="project" value="UniProtKB-KW"/>
</dbReference>
<keyword evidence="7 10" id="KW-0472">Membrane</keyword>
<dbReference type="GO" id="GO:0016887">
    <property type="term" value="F:ATP hydrolysis activity"/>
    <property type="evidence" value="ECO:0007669"/>
    <property type="project" value="InterPro"/>
</dbReference>
<dbReference type="PANTHER" id="PTHR24223:SF399">
    <property type="entry name" value="ABC TRANSPORTER ATNG"/>
    <property type="match status" value="1"/>
</dbReference>
<comment type="subcellular location">
    <subcellularLocation>
        <location evidence="1">Membrane</location>
        <topology evidence="1">Multi-pass membrane protein</topology>
    </subcellularLocation>
</comment>
<keyword evidence="3 10" id="KW-0812">Transmembrane</keyword>
<dbReference type="Gene3D" id="3.40.50.300">
    <property type="entry name" value="P-loop containing nucleotide triphosphate hydrolases"/>
    <property type="match status" value="2"/>
</dbReference>
<accession>A0AAW0CSB5</accession>
<feature type="domain" description="ABC transporter" evidence="11">
    <location>
        <begin position="585"/>
        <end position="815"/>
    </location>
</feature>
<dbReference type="SMART" id="SM00382">
    <property type="entry name" value="AAA"/>
    <property type="match status" value="2"/>
</dbReference>
<gene>
    <name evidence="13" type="ORF">R3P38DRAFT_3389907</name>
</gene>
<comment type="caution">
    <text evidence="13">The sequence shown here is derived from an EMBL/GenBank/DDBJ whole genome shotgun (WGS) entry which is preliminary data.</text>
</comment>
<feature type="transmembrane region" description="Helical" evidence="10">
    <location>
        <begin position="981"/>
        <end position="1004"/>
    </location>
</feature>
<evidence type="ECO:0000259" key="11">
    <source>
        <dbReference type="PROSITE" id="PS50893"/>
    </source>
</evidence>
<keyword evidence="13" id="KW-0378">Hydrolase</keyword>
<keyword evidence="8" id="KW-0325">Glycoprotein</keyword>
<dbReference type="Pfam" id="PF24357">
    <property type="entry name" value="TMD0_ABC"/>
    <property type="match status" value="1"/>
</dbReference>
<feature type="domain" description="ABC transmembrane type-1" evidence="12">
    <location>
        <begin position="263"/>
        <end position="547"/>
    </location>
</feature>
<protein>
    <submittedName>
        <fullName evidence="13">P-loop containing nucleoside triphosphate hydrolase protein</fullName>
    </submittedName>
</protein>
<feature type="compositionally biased region" description="Basic and acidic residues" evidence="9">
    <location>
        <begin position="576"/>
        <end position="587"/>
    </location>
</feature>
<organism evidence="13 14">
    <name type="scientific">Favolaschia claudopus</name>
    <dbReference type="NCBI Taxonomy" id="2862362"/>
    <lineage>
        <taxon>Eukaryota</taxon>
        <taxon>Fungi</taxon>
        <taxon>Dikarya</taxon>
        <taxon>Basidiomycota</taxon>
        <taxon>Agaricomycotina</taxon>
        <taxon>Agaricomycetes</taxon>
        <taxon>Agaricomycetidae</taxon>
        <taxon>Agaricales</taxon>
        <taxon>Marasmiineae</taxon>
        <taxon>Mycenaceae</taxon>
        <taxon>Favolaschia</taxon>
    </lineage>
</organism>
<feature type="transmembrane region" description="Helical" evidence="10">
    <location>
        <begin position="26"/>
        <end position="48"/>
    </location>
</feature>
<feature type="transmembrane region" description="Helical" evidence="10">
    <location>
        <begin position="369"/>
        <end position="391"/>
    </location>
</feature>